<gene>
    <name evidence="1" type="ORF">N8T08_003273</name>
</gene>
<evidence type="ECO:0000313" key="1">
    <source>
        <dbReference type="EMBL" id="KAK1146183.1"/>
    </source>
</evidence>
<comment type="caution">
    <text evidence="1">The sequence shown here is derived from an EMBL/GenBank/DDBJ whole genome shotgun (WGS) entry which is preliminary data.</text>
</comment>
<sequence length="148" mass="16983">MELLQFILFLKNLSLFPKRLHPSLGLPPRNLSLFPKRLLPNLGLPPRNLSLFPERLLPNLSLPLRNLSLFPERLLPNLSLPLRNLRLFLKDLSPFPQSPLLKKHSSSGPFPKCLLIPKAGLLLLYLLAILPITKYYPRLLIKHKPKVI</sequence>
<keyword evidence="2" id="KW-1185">Reference proteome</keyword>
<accession>A0ACC3B7M6</accession>
<dbReference type="Proteomes" id="UP001177260">
    <property type="component" value="Unassembled WGS sequence"/>
</dbReference>
<protein>
    <submittedName>
        <fullName evidence="1">Uncharacterized protein</fullName>
    </submittedName>
</protein>
<proteinExistence type="predicted"/>
<evidence type="ECO:0000313" key="2">
    <source>
        <dbReference type="Proteomes" id="UP001177260"/>
    </source>
</evidence>
<reference evidence="1 2" key="1">
    <citation type="journal article" date="2023" name="ACS Omega">
        <title>Identification of the Neoaspergillic Acid Biosynthesis Gene Cluster by Establishing an In Vitro CRISPR-Ribonucleoprotein Genetic System in Aspergillus melleus.</title>
        <authorList>
            <person name="Yuan B."/>
            <person name="Grau M.F."/>
            <person name="Murata R.M."/>
            <person name="Torok T."/>
            <person name="Venkateswaran K."/>
            <person name="Stajich J.E."/>
            <person name="Wang C.C.C."/>
        </authorList>
    </citation>
    <scope>NUCLEOTIDE SEQUENCE [LARGE SCALE GENOMIC DNA]</scope>
    <source>
        <strain evidence="1 2">IMV 1140</strain>
    </source>
</reference>
<dbReference type="EMBL" id="JAOPJF010000019">
    <property type="protein sequence ID" value="KAK1146183.1"/>
    <property type="molecule type" value="Genomic_DNA"/>
</dbReference>
<organism evidence="1 2">
    <name type="scientific">Aspergillus melleus</name>
    <dbReference type="NCBI Taxonomy" id="138277"/>
    <lineage>
        <taxon>Eukaryota</taxon>
        <taxon>Fungi</taxon>
        <taxon>Dikarya</taxon>
        <taxon>Ascomycota</taxon>
        <taxon>Pezizomycotina</taxon>
        <taxon>Eurotiomycetes</taxon>
        <taxon>Eurotiomycetidae</taxon>
        <taxon>Eurotiales</taxon>
        <taxon>Aspergillaceae</taxon>
        <taxon>Aspergillus</taxon>
        <taxon>Aspergillus subgen. Circumdati</taxon>
    </lineage>
</organism>
<name>A0ACC3B7M6_9EURO</name>